<feature type="region of interest" description="Disordered" evidence="1">
    <location>
        <begin position="1"/>
        <end position="63"/>
    </location>
</feature>
<feature type="compositionally biased region" description="Basic and acidic residues" evidence="1">
    <location>
        <begin position="214"/>
        <end position="238"/>
    </location>
</feature>
<evidence type="ECO:0000256" key="1">
    <source>
        <dbReference type="SAM" id="MobiDB-lite"/>
    </source>
</evidence>
<dbReference type="OrthoDB" id="3799266at2759"/>
<feature type="compositionally biased region" description="Basic and acidic residues" evidence="1">
    <location>
        <begin position="186"/>
        <end position="201"/>
    </location>
</feature>
<feature type="region of interest" description="Disordered" evidence="1">
    <location>
        <begin position="183"/>
        <end position="238"/>
    </location>
</feature>
<feature type="compositionally biased region" description="Polar residues" evidence="1">
    <location>
        <begin position="12"/>
        <end position="21"/>
    </location>
</feature>
<evidence type="ECO:0000313" key="3">
    <source>
        <dbReference type="Proteomes" id="UP000800036"/>
    </source>
</evidence>
<evidence type="ECO:0000313" key="2">
    <source>
        <dbReference type="EMBL" id="KAF1977444.1"/>
    </source>
</evidence>
<sequence>MSHRYGQADTYRPSTPITRVDTTSRHYDDDNPNNTRLPSRDHHDTPDTAHGLGNREDYDPGRLPQVYDRSIDLLVGRTLRAYQLVVDYERACPTGHRWTPEHIEMIRHAGRNLELDRAAIENMRATLAQGGDAVPINKIRADAEELRRYCLEIQDLINVHEQKPVVHAQAVEIDSYGRPVGITHEGGYERGETSAEPHCDSGTDTPRGRLPGNRGERKYGRRSGKADCWRRNEHGSPR</sequence>
<dbReference type="AlphaFoldDB" id="A0A6A5VJN4"/>
<reference evidence="2" key="1">
    <citation type="journal article" date="2020" name="Stud. Mycol.">
        <title>101 Dothideomycetes genomes: a test case for predicting lifestyles and emergence of pathogens.</title>
        <authorList>
            <person name="Haridas S."/>
            <person name="Albert R."/>
            <person name="Binder M."/>
            <person name="Bloem J."/>
            <person name="Labutti K."/>
            <person name="Salamov A."/>
            <person name="Andreopoulos B."/>
            <person name="Baker S."/>
            <person name="Barry K."/>
            <person name="Bills G."/>
            <person name="Bluhm B."/>
            <person name="Cannon C."/>
            <person name="Castanera R."/>
            <person name="Culley D."/>
            <person name="Daum C."/>
            <person name="Ezra D."/>
            <person name="Gonzalez J."/>
            <person name="Henrissat B."/>
            <person name="Kuo A."/>
            <person name="Liang C."/>
            <person name="Lipzen A."/>
            <person name="Lutzoni F."/>
            <person name="Magnuson J."/>
            <person name="Mondo S."/>
            <person name="Nolan M."/>
            <person name="Ohm R."/>
            <person name="Pangilinan J."/>
            <person name="Park H.-J."/>
            <person name="Ramirez L."/>
            <person name="Alfaro M."/>
            <person name="Sun H."/>
            <person name="Tritt A."/>
            <person name="Yoshinaga Y."/>
            <person name="Zwiers L.-H."/>
            <person name="Turgeon B."/>
            <person name="Goodwin S."/>
            <person name="Spatafora J."/>
            <person name="Crous P."/>
            <person name="Grigoriev I."/>
        </authorList>
    </citation>
    <scope>NUCLEOTIDE SEQUENCE</scope>
    <source>
        <strain evidence="2">CBS 107.79</strain>
    </source>
</reference>
<accession>A0A6A5VJN4</accession>
<dbReference type="Proteomes" id="UP000800036">
    <property type="component" value="Unassembled WGS sequence"/>
</dbReference>
<gene>
    <name evidence="2" type="ORF">BU23DRAFT_550755</name>
</gene>
<protein>
    <submittedName>
        <fullName evidence="2">Uncharacterized protein</fullName>
    </submittedName>
</protein>
<name>A0A6A5VJN4_9PLEO</name>
<dbReference type="EMBL" id="ML976663">
    <property type="protein sequence ID" value="KAF1977444.1"/>
    <property type="molecule type" value="Genomic_DNA"/>
</dbReference>
<organism evidence="2 3">
    <name type="scientific">Bimuria novae-zelandiae CBS 107.79</name>
    <dbReference type="NCBI Taxonomy" id="1447943"/>
    <lineage>
        <taxon>Eukaryota</taxon>
        <taxon>Fungi</taxon>
        <taxon>Dikarya</taxon>
        <taxon>Ascomycota</taxon>
        <taxon>Pezizomycotina</taxon>
        <taxon>Dothideomycetes</taxon>
        <taxon>Pleosporomycetidae</taxon>
        <taxon>Pleosporales</taxon>
        <taxon>Massarineae</taxon>
        <taxon>Didymosphaeriaceae</taxon>
        <taxon>Bimuria</taxon>
    </lineage>
</organism>
<proteinExistence type="predicted"/>
<feature type="compositionally biased region" description="Basic and acidic residues" evidence="1">
    <location>
        <begin position="38"/>
        <end position="60"/>
    </location>
</feature>
<keyword evidence="3" id="KW-1185">Reference proteome</keyword>